<dbReference type="RefSeq" id="WP_181411084.1">
    <property type="nucleotide sequence ID" value="NZ_BAAAOR010000034.1"/>
</dbReference>
<organism evidence="1 2">
    <name type="scientific">Nocardioides humi</name>
    <dbReference type="NCBI Taxonomy" id="449461"/>
    <lineage>
        <taxon>Bacteria</taxon>
        <taxon>Bacillati</taxon>
        <taxon>Actinomycetota</taxon>
        <taxon>Actinomycetes</taxon>
        <taxon>Propionibacteriales</taxon>
        <taxon>Nocardioidaceae</taxon>
        <taxon>Nocardioides</taxon>
    </lineage>
</organism>
<keyword evidence="2" id="KW-1185">Reference proteome</keyword>
<name>A0ABN2BFQ2_9ACTN</name>
<dbReference type="Proteomes" id="UP001500842">
    <property type="component" value="Unassembled WGS sequence"/>
</dbReference>
<evidence type="ECO:0000313" key="1">
    <source>
        <dbReference type="EMBL" id="GAA1538634.1"/>
    </source>
</evidence>
<dbReference type="EMBL" id="BAAAOR010000034">
    <property type="protein sequence ID" value="GAA1538634.1"/>
    <property type="molecule type" value="Genomic_DNA"/>
</dbReference>
<protein>
    <submittedName>
        <fullName evidence="1">Uncharacterized protein</fullName>
    </submittedName>
</protein>
<reference evidence="1 2" key="1">
    <citation type="journal article" date="2019" name="Int. J. Syst. Evol. Microbiol.">
        <title>The Global Catalogue of Microorganisms (GCM) 10K type strain sequencing project: providing services to taxonomists for standard genome sequencing and annotation.</title>
        <authorList>
            <consortium name="The Broad Institute Genomics Platform"/>
            <consortium name="The Broad Institute Genome Sequencing Center for Infectious Disease"/>
            <person name="Wu L."/>
            <person name="Ma J."/>
        </authorList>
    </citation>
    <scope>NUCLEOTIDE SEQUENCE [LARGE SCALE GENOMIC DNA]</scope>
    <source>
        <strain evidence="1 2">JCM 14942</strain>
    </source>
</reference>
<accession>A0ABN2BFQ2</accession>
<proteinExistence type="predicted"/>
<comment type="caution">
    <text evidence="1">The sequence shown here is derived from an EMBL/GenBank/DDBJ whole genome shotgun (WGS) entry which is preliminary data.</text>
</comment>
<sequence length="56" mass="6465">MAVSELFEVAIVVDDMERAIREELAPLRPFLEDWWRTGHPSSEVYDASMAGWDPSR</sequence>
<gene>
    <name evidence="1" type="ORF">GCM10009788_46540</name>
</gene>
<evidence type="ECO:0000313" key="2">
    <source>
        <dbReference type="Proteomes" id="UP001500842"/>
    </source>
</evidence>